<name>A0ABZ0WFD7_9BURK</name>
<keyword evidence="2" id="KW-1185">Reference proteome</keyword>
<proteinExistence type="predicted"/>
<protein>
    <submittedName>
        <fullName evidence="1">Uncharacterized protein</fullName>
    </submittedName>
</protein>
<dbReference type="RefSeq" id="WP_114815415.1">
    <property type="nucleotide sequence ID" value="NZ_CP139965.1"/>
</dbReference>
<evidence type="ECO:0000313" key="1">
    <source>
        <dbReference type="EMBL" id="WQD76053.1"/>
    </source>
</evidence>
<evidence type="ECO:0000313" key="2">
    <source>
        <dbReference type="Proteomes" id="UP001325479"/>
    </source>
</evidence>
<organism evidence="1 2">
    <name type="scientific">Paraburkholderia kururiensis</name>
    <dbReference type="NCBI Taxonomy" id="984307"/>
    <lineage>
        <taxon>Bacteria</taxon>
        <taxon>Pseudomonadati</taxon>
        <taxon>Pseudomonadota</taxon>
        <taxon>Betaproteobacteria</taxon>
        <taxon>Burkholderiales</taxon>
        <taxon>Burkholderiaceae</taxon>
        <taxon>Paraburkholderia</taxon>
    </lineage>
</organism>
<dbReference type="Proteomes" id="UP001325479">
    <property type="component" value="Chromosome"/>
</dbReference>
<sequence>MAFTTGHVHAIMALGGQNPSQHWATFDVSMAQAHKGQATRFITTIWNYHSVKNEQNKRVPTVVAICKDVSSGSFWCCMSRPTPSTTRTIWVTHWNRPELACGNRIPVIGVLKDVYTGRCSLEHVFEVGRMLFSASGDALWMELIPTRESPQQTRPIDIRALVVDDESVRFLFNVEADLQQAVQQSSRLSRAERLERLTAAPRFPARLSSST</sequence>
<gene>
    <name evidence="1" type="ORF">U0042_18255</name>
</gene>
<accession>A0ABZ0WFD7</accession>
<reference evidence="1 2" key="1">
    <citation type="submission" date="2023-12" db="EMBL/GenBank/DDBJ databases">
        <title>Genome sequencing and assembly of bacterial species from a model synthetic community.</title>
        <authorList>
            <person name="Hogle S.L."/>
        </authorList>
    </citation>
    <scope>NUCLEOTIDE SEQUENCE [LARGE SCALE GENOMIC DNA]</scope>
    <source>
        <strain evidence="1 2">HAMBI 2494</strain>
    </source>
</reference>
<dbReference type="EMBL" id="CP139965">
    <property type="protein sequence ID" value="WQD76053.1"/>
    <property type="molecule type" value="Genomic_DNA"/>
</dbReference>